<accession>A0AAE3XPP2</accession>
<gene>
    <name evidence="1" type="ORF">HNQ88_002051</name>
</gene>
<protein>
    <submittedName>
        <fullName evidence="1">Uncharacterized protein</fullName>
    </submittedName>
</protein>
<sequence length="43" mass="4886">MKLSMSHISGMLFIFAYLAVQRHLFEWLSGFLAIVKSINNIAS</sequence>
<evidence type="ECO:0000313" key="1">
    <source>
        <dbReference type="EMBL" id="MDR6239014.1"/>
    </source>
</evidence>
<dbReference type="EMBL" id="JAVDQD010000002">
    <property type="protein sequence ID" value="MDR6239014.1"/>
    <property type="molecule type" value="Genomic_DNA"/>
</dbReference>
<proteinExistence type="predicted"/>
<organism evidence="1 2">
    <name type="scientific">Aureibacter tunicatorum</name>
    <dbReference type="NCBI Taxonomy" id="866807"/>
    <lineage>
        <taxon>Bacteria</taxon>
        <taxon>Pseudomonadati</taxon>
        <taxon>Bacteroidota</taxon>
        <taxon>Cytophagia</taxon>
        <taxon>Cytophagales</taxon>
        <taxon>Persicobacteraceae</taxon>
        <taxon>Aureibacter</taxon>
    </lineage>
</organism>
<evidence type="ECO:0000313" key="2">
    <source>
        <dbReference type="Proteomes" id="UP001185092"/>
    </source>
</evidence>
<comment type="caution">
    <text evidence="1">The sequence shown here is derived from an EMBL/GenBank/DDBJ whole genome shotgun (WGS) entry which is preliminary data.</text>
</comment>
<reference evidence="1" key="1">
    <citation type="submission" date="2023-07" db="EMBL/GenBank/DDBJ databases">
        <title>Genomic Encyclopedia of Type Strains, Phase IV (KMG-IV): sequencing the most valuable type-strain genomes for metagenomic binning, comparative biology and taxonomic classification.</title>
        <authorList>
            <person name="Goeker M."/>
        </authorList>
    </citation>
    <scope>NUCLEOTIDE SEQUENCE</scope>
    <source>
        <strain evidence="1">DSM 26174</strain>
    </source>
</reference>
<dbReference type="Proteomes" id="UP001185092">
    <property type="component" value="Unassembled WGS sequence"/>
</dbReference>
<keyword evidence="2" id="KW-1185">Reference proteome</keyword>
<name>A0AAE3XPP2_9BACT</name>
<dbReference type="AlphaFoldDB" id="A0AAE3XPP2"/>